<reference evidence="3" key="1">
    <citation type="submission" date="2018-06" db="EMBL/GenBank/DDBJ databases">
        <title>Aestuariibacter litoralis strain KCTC 52945T.</title>
        <authorList>
            <person name="Li X."/>
            <person name="Salam N."/>
            <person name="Li J.-L."/>
            <person name="Chen Y.-M."/>
            <person name="Yang Z.-W."/>
            <person name="Zhang L.-Y."/>
            <person name="Han M.-X."/>
            <person name="Xiao M."/>
            <person name="Li W.-J."/>
        </authorList>
    </citation>
    <scope>NUCLEOTIDE SEQUENCE [LARGE SCALE GENOMIC DNA]</scope>
    <source>
        <strain evidence="3">KCTC 52945</strain>
    </source>
</reference>
<accession>A0A2W2BH67</accession>
<keyword evidence="3" id="KW-1185">Reference proteome</keyword>
<name>A0A2W2BH67_9HYPH</name>
<evidence type="ECO:0000313" key="2">
    <source>
        <dbReference type="EMBL" id="PZF75257.1"/>
    </source>
</evidence>
<dbReference type="Proteomes" id="UP000248795">
    <property type="component" value="Unassembled WGS sequence"/>
</dbReference>
<feature type="domain" description="Insertion element IS402-like" evidence="1">
    <location>
        <begin position="2"/>
        <end position="41"/>
    </location>
</feature>
<sequence length="104" mass="11769">MVLDDLVWIASTGVPWRGLPEEFGKWCSVYRQFSRWSVVGVRGAMLEALNAAGMAPSSVQMIYHHPRPPARIGRKEGDRQVSTLPIHQSTLRCLTYLAPYWLLS</sequence>
<protein>
    <recommendedName>
        <fullName evidence="1">Insertion element IS402-like domain-containing protein</fullName>
    </recommendedName>
</protein>
<comment type="caution">
    <text evidence="2">The sequence shown here is derived from an EMBL/GenBank/DDBJ whole genome shotgun (WGS) entry which is preliminary data.</text>
</comment>
<dbReference type="PANTHER" id="PTHR46637">
    <property type="entry name" value="TIS1421-TRANSPOSASE PROTEIN A"/>
    <property type="match status" value="1"/>
</dbReference>
<evidence type="ECO:0000313" key="3">
    <source>
        <dbReference type="Proteomes" id="UP000248795"/>
    </source>
</evidence>
<dbReference type="InterPro" id="IPR025161">
    <property type="entry name" value="IS402-like_dom"/>
</dbReference>
<dbReference type="PANTHER" id="PTHR46637:SF1">
    <property type="entry name" value="BLL5188 PROTEIN"/>
    <property type="match status" value="1"/>
</dbReference>
<dbReference type="InterPro" id="IPR052909">
    <property type="entry name" value="Transposase_6_like"/>
</dbReference>
<evidence type="ECO:0000259" key="1">
    <source>
        <dbReference type="Pfam" id="PF13340"/>
    </source>
</evidence>
<gene>
    <name evidence="2" type="ORF">DK847_19330</name>
</gene>
<dbReference type="AlphaFoldDB" id="A0A2W2BH67"/>
<proteinExistence type="predicted"/>
<dbReference type="Pfam" id="PF13340">
    <property type="entry name" value="DUF4096"/>
    <property type="match status" value="1"/>
</dbReference>
<organism evidence="2 3">
    <name type="scientific">Aestuariivirga litoralis</name>
    <dbReference type="NCBI Taxonomy" id="2650924"/>
    <lineage>
        <taxon>Bacteria</taxon>
        <taxon>Pseudomonadati</taxon>
        <taxon>Pseudomonadota</taxon>
        <taxon>Alphaproteobacteria</taxon>
        <taxon>Hyphomicrobiales</taxon>
        <taxon>Aestuariivirgaceae</taxon>
        <taxon>Aestuariivirga</taxon>
    </lineage>
</organism>
<dbReference type="EMBL" id="QKVK01000013">
    <property type="protein sequence ID" value="PZF75257.1"/>
    <property type="molecule type" value="Genomic_DNA"/>
</dbReference>